<evidence type="ECO:0000256" key="3">
    <source>
        <dbReference type="ARBA" id="ARBA00006759"/>
    </source>
</evidence>
<dbReference type="Pfam" id="PF16123">
    <property type="entry name" value="HAGH_C"/>
    <property type="match status" value="1"/>
</dbReference>
<dbReference type="InterPro" id="IPR035680">
    <property type="entry name" value="Clx_II_MBL"/>
</dbReference>
<keyword evidence="4 7" id="KW-0479">Metal-binding</keyword>
<evidence type="ECO:0000313" key="9">
    <source>
        <dbReference type="EMBL" id="PWW11899.1"/>
    </source>
</evidence>
<feature type="binding site" evidence="7">
    <location>
        <position position="139"/>
    </location>
    <ligand>
        <name>Zn(2+)</name>
        <dbReference type="ChEBI" id="CHEBI:29105"/>
        <label>1</label>
    </ligand>
</feature>
<comment type="caution">
    <text evidence="9">The sequence shown here is derived from an EMBL/GenBank/DDBJ whole genome shotgun (WGS) entry which is preliminary data.</text>
</comment>
<protein>
    <recommendedName>
        <fullName evidence="7">Hydroxyacylglutathione hydrolase</fullName>
        <ecNumber evidence="7">3.1.2.6</ecNumber>
    </recommendedName>
    <alternativeName>
        <fullName evidence="7">Glyoxalase II</fullName>
        <shortName evidence="7">Glx II</shortName>
    </alternativeName>
</protein>
<name>A0A317Q6Q1_9GAMM</name>
<dbReference type="Proteomes" id="UP000246964">
    <property type="component" value="Unassembled WGS sequence"/>
</dbReference>
<evidence type="ECO:0000256" key="5">
    <source>
        <dbReference type="ARBA" id="ARBA00022801"/>
    </source>
</evidence>
<dbReference type="AlphaFoldDB" id="A0A317Q6Q1"/>
<dbReference type="Pfam" id="PF00753">
    <property type="entry name" value="Lactamase_B"/>
    <property type="match status" value="1"/>
</dbReference>
<accession>A0A317Q6Q1</accession>
<dbReference type="OrthoDB" id="9802248at2"/>
<dbReference type="InterPro" id="IPR001279">
    <property type="entry name" value="Metallo-B-lactamas"/>
</dbReference>
<feature type="binding site" evidence="7">
    <location>
        <position position="139"/>
    </location>
    <ligand>
        <name>Zn(2+)</name>
        <dbReference type="ChEBI" id="CHEBI:29105"/>
        <label>2</label>
    </ligand>
</feature>
<feature type="binding site" evidence="7">
    <location>
        <position position="54"/>
    </location>
    <ligand>
        <name>Zn(2+)</name>
        <dbReference type="ChEBI" id="CHEBI:29105"/>
        <label>1</label>
    </ligand>
</feature>
<keyword evidence="6 7" id="KW-0862">Zinc</keyword>
<dbReference type="RefSeq" id="WP_110076236.1">
    <property type="nucleotide sequence ID" value="NZ_QGTT01000010.1"/>
</dbReference>
<keyword evidence="10" id="KW-1185">Reference proteome</keyword>
<evidence type="ECO:0000256" key="4">
    <source>
        <dbReference type="ARBA" id="ARBA00022723"/>
    </source>
</evidence>
<dbReference type="InterPro" id="IPR032282">
    <property type="entry name" value="HAGH_C"/>
</dbReference>
<dbReference type="InterPro" id="IPR036866">
    <property type="entry name" value="RibonucZ/Hydroxyglut_hydro"/>
</dbReference>
<dbReference type="InterPro" id="IPR017782">
    <property type="entry name" value="Hydroxyacylglutathione_Hdrlase"/>
</dbReference>
<dbReference type="EC" id="3.1.2.6" evidence="7"/>
<dbReference type="NCBIfam" id="TIGR03413">
    <property type="entry name" value="GSH_gloB"/>
    <property type="match status" value="1"/>
</dbReference>
<feature type="binding site" evidence="7">
    <location>
        <position position="58"/>
    </location>
    <ligand>
        <name>Zn(2+)</name>
        <dbReference type="ChEBI" id="CHEBI:29105"/>
        <label>2</label>
    </ligand>
</feature>
<proteinExistence type="inferred from homology"/>
<dbReference type="InterPro" id="IPR050110">
    <property type="entry name" value="Glyoxalase_II_hydrolase"/>
</dbReference>
<evidence type="ECO:0000259" key="8">
    <source>
        <dbReference type="SMART" id="SM00849"/>
    </source>
</evidence>
<feature type="binding site" evidence="7">
    <location>
        <position position="122"/>
    </location>
    <ligand>
        <name>Zn(2+)</name>
        <dbReference type="ChEBI" id="CHEBI:29105"/>
        <label>1</label>
    </ligand>
</feature>
<feature type="binding site" evidence="7">
    <location>
        <position position="59"/>
    </location>
    <ligand>
        <name>Zn(2+)</name>
        <dbReference type="ChEBI" id="CHEBI:29105"/>
        <label>2</label>
    </ligand>
</feature>
<dbReference type="PANTHER" id="PTHR43705:SF1">
    <property type="entry name" value="HYDROXYACYLGLUTATHIONE HYDROLASE GLOB"/>
    <property type="match status" value="1"/>
</dbReference>
<evidence type="ECO:0000313" key="10">
    <source>
        <dbReference type="Proteomes" id="UP000246964"/>
    </source>
</evidence>
<comment type="cofactor">
    <cofactor evidence="7">
        <name>Zn(2+)</name>
        <dbReference type="ChEBI" id="CHEBI:29105"/>
    </cofactor>
    <text evidence="7">Binds 2 Zn(2+) ions per subunit.</text>
</comment>
<comment type="catalytic activity">
    <reaction evidence="1 7">
        <text>an S-(2-hydroxyacyl)glutathione + H2O = a 2-hydroxy carboxylate + glutathione + H(+)</text>
        <dbReference type="Rhea" id="RHEA:21864"/>
        <dbReference type="ChEBI" id="CHEBI:15377"/>
        <dbReference type="ChEBI" id="CHEBI:15378"/>
        <dbReference type="ChEBI" id="CHEBI:57925"/>
        <dbReference type="ChEBI" id="CHEBI:58896"/>
        <dbReference type="ChEBI" id="CHEBI:71261"/>
        <dbReference type="EC" id="3.1.2.6"/>
    </reaction>
</comment>
<sequence>MLVSAIPAFNDNYIWAIQARVGAAAVIVDPGDAEPVLAWLAEQQVALAAILITHHHWDHTDGIAALLEAYPRQPIPVFGPDPAMAAPLTTPIACITDPLHDGQLFRLPELDNQWQVFATPGHTLDHLCFYTPGYLFCGDTLFSAGCGRMFEGTAEQFQQSLQSLAELPASTNVYCAHEYTEANLRFARAAEPENQAVLMHQRWVKHQRQQGLSSLPSQLGKELEINPFLRAQSAAEFARLRRWKDNF</sequence>
<keyword evidence="5 7" id="KW-0378">Hydrolase</keyword>
<reference evidence="9 10" key="1">
    <citation type="submission" date="2018-05" db="EMBL/GenBank/DDBJ databases">
        <title>Freshwater and sediment microbial communities from various areas in North America, analyzing microbe dynamics in response to fracking.</title>
        <authorList>
            <person name="Lamendella R."/>
        </authorList>
    </citation>
    <scope>NUCLEOTIDE SEQUENCE [LARGE SCALE GENOMIC DNA]</scope>
    <source>
        <strain evidence="9 10">125B1</strain>
    </source>
</reference>
<dbReference type="Gene3D" id="3.60.15.10">
    <property type="entry name" value="Ribonuclease Z/Hydroxyacylglutathione hydrolase-like"/>
    <property type="match status" value="1"/>
</dbReference>
<dbReference type="GO" id="GO:0046872">
    <property type="term" value="F:metal ion binding"/>
    <property type="evidence" value="ECO:0007669"/>
    <property type="project" value="UniProtKB-KW"/>
</dbReference>
<comment type="similarity">
    <text evidence="3 7">Belongs to the metallo-beta-lactamase superfamily. Glyoxalase II family.</text>
</comment>
<comment type="pathway">
    <text evidence="2 7">Secondary metabolite metabolism; methylglyoxal degradation; (R)-lactate from methylglyoxal: step 2/2.</text>
</comment>
<dbReference type="PANTHER" id="PTHR43705">
    <property type="entry name" value="HYDROXYACYLGLUTATHIONE HYDROLASE"/>
    <property type="match status" value="1"/>
</dbReference>
<dbReference type="UniPathway" id="UPA00619">
    <property type="reaction ID" value="UER00676"/>
</dbReference>
<feature type="domain" description="Metallo-beta-lactamase" evidence="8">
    <location>
        <begin position="11"/>
        <end position="177"/>
    </location>
</feature>
<dbReference type="GO" id="GO:0019243">
    <property type="term" value="P:methylglyoxal catabolic process to D-lactate via S-lactoyl-glutathione"/>
    <property type="evidence" value="ECO:0007669"/>
    <property type="project" value="UniProtKB-UniRule"/>
</dbReference>
<dbReference type="SUPFAM" id="SSF56281">
    <property type="entry name" value="Metallo-hydrolase/oxidoreductase"/>
    <property type="match status" value="1"/>
</dbReference>
<comment type="subunit">
    <text evidence="7">Monomer.</text>
</comment>
<dbReference type="SMART" id="SM00849">
    <property type="entry name" value="Lactamase_B"/>
    <property type="match status" value="1"/>
</dbReference>
<evidence type="ECO:0000256" key="1">
    <source>
        <dbReference type="ARBA" id="ARBA00001623"/>
    </source>
</evidence>
<comment type="function">
    <text evidence="7">Thiolesterase that catalyzes the hydrolysis of S-D-lactoyl-glutathione to form glutathione and D-lactic acid.</text>
</comment>
<evidence type="ECO:0000256" key="2">
    <source>
        <dbReference type="ARBA" id="ARBA00004963"/>
    </source>
</evidence>
<dbReference type="GO" id="GO:0004416">
    <property type="term" value="F:hydroxyacylglutathione hydrolase activity"/>
    <property type="evidence" value="ECO:0007669"/>
    <property type="project" value="UniProtKB-UniRule"/>
</dbReference>
<evidence type="ECO:0000256" key="6">
    <source>
        <dbReference type="ARBA" id="ARBA00022833"/>
    </source>
</evidence>
<evidence type="ECO:0000256" key="7">
    <source>
        <dbReference type="HAMAP-Rule" id="MF_01374"/>
    </source>
</evidence>
<gene>
    <name evidence="7" type="primary">gloB</name>
    <name evidence="9" type="ORF">DET45_11087</name>
</gene>
<dbReference type="EMBL" id="QGTT01000010">
    <property type="protein sequence ID" value="PWW11899.1"/>
    <property type="molecule type" value="Genomic_DNA"/>
</dbReference>
<feature type="binding site" evidence="7">
    <location>
        <position position="177"/>
    </location>
    <ligand>
        <name>Zn(2+)</name>
        <dbReference type="ChEBI" id="CHEBI:29105"/>
        <label>2</label>
    </ligand>
</feature>
<dbReference type="PIRSF" id="PIRSF005457">
    <property type="entry name" value="Glx"/>
    <property type="match status" value="1"/>
</dbReference>
<feature type="binding site" evidence="7">
    <location>
        <position position="56"/>
    </location>
    <ligand>
        <name>Zn(2+)</name>
        <dbReference type="ChEBI" id="CHEBI:29105"/>
        <label>1</label>
    </ligand>
</feature>
<organism evidence="9 10">
    <name type="scientific">Pseudidiomarina maritima</name>
    <dbReference type="NCBI Taxonomy" id="519453"/>
    <lineage>
        <taxon>Bacteria</taxon>
        <taxon>Pseudomonadati</taxon>
        <taxon>Pseudomonadota</taxon>
        <taxon>Gammaproteobacteria</taxon>
        <taxon>Alteromonadales</taxon>
        <taxon>Idiomarinaceae</taxon>
        <taxon>Pseudidiomarina</taxon>
    </lineage>
</organism>
<dbReference type="HAMAP" id="MF_01374">
    <property type="entry name" value="Glyoxalase_2"/>
    <property type="match status" value="1"/>
</dbReference>
<dbReference type="CDD" id="cd07723">
    <property type="entry name" value="hydroxyacylglutathione_hydrolase_MBL-fold"/>
    <property type="match status" value="1"/>
</dbReference>